<dbReference type="Proteomes" id="UP000696931">
    <property type="component" value="Unassembled WGS sequence"/>
</dbReference>
<accession>A0A933SCK4</accession>
<name>A0A933SCK4_UNCEI</name>
<dbReference type="AlphaFoldDB" id="A0A933SCK4"/>
<feature type="chain" id="PRO_5036997351" description="T9SS type A sorting domain-containing protein" evidence="1">
    <location>
        <begin position="25"/>
        <end position="326"/>
    </location>
</feature>
<reference evidence="2" key="1">
    <citation type="submission" date="2020-07" db="EMBL/GenBank/DDBJ databases">
        <title>Huge and variable diversity of episymbiotic CPR bacteria and DPANN archaea in groundwater ecosystems.</title>
        <authorList>
            <person name="He C.Y."/>
            <person name="Keren R."/>
            <person name="Whittaker M."/>
            <person name="Farag I.F."/>
            <person name="Doudna J."/>
            <person name="Cate J.H.D."/>
            <person name="Banfield J.F."/>
        </authorList>
    </citation>
    <scope>NUCLEOTIDE SEQUENCE</scope>
    <source>
        <strain evidence="2">NC_groundwater_1813_Pr3_B-0.1um_71_17</strain>
    </source>
</reference>
<proteinExistence type="predicted"/>
<feature type="signal peptide" evidence="1">
    <location>
        <begin position="1"/>
        <end position="24"/>
    </location>
</feature>
<evidence type="ECO:0000313" key="2">
    <source>
        <dbReference type="EMBL" id="MBI5170056.1"/>
    </source>
</evidence>
<evidence type="ECO:0000256" key="1">
    <source>
        <dbReference type="SAM" id="SignalP"/>
    </source>
</evidence>
<dbReference type="EMBL" id="JACRIW010000079">
    <property type="protein sequence ID" value="MBI5170056.1"/>
    <property type="molecule type" value="Genomic_DNA"/>
</dbReference>
<evidence type="ECO:0000313" key="3">
    <source>
        <dbReference type="Proteomes" id="UP000696931"/>
    </source>
</evidence>
<comment type="caution">
    <text evidence="2">The sequence shown here is derived from an EMBL/GenBank/DDBJ whole genome shotgun (WGS) entry which is preliminary data.</text>
</comment>
<evidence type="ECO:0008006" key="4">
    <source>
        <dbReference type="Google" id="ProtNLM"/>
    </source>
</evidence>
<sequence>MRPSNAWRSGFALLIALLAGPATSGRAEVFHDDFSLGLRPEHWLVVRSSDAPRYVVGDIEGELRFRKGVDTSHVGRQWVRALLRHSLLGGFSVEVQYHGASLARLQPPVGAIGPAGNSVRLSVTLPDQLVEAVRSDEQNAIPSGRHAWLEPPGFAYGRSPAASNAGVLRIERSGFFVSVWADGQLLTQAFLPPDTVRSVAIELRNDATTDSTGVNFDDFVIVADEIVPGAAVASVAPPMGAGTLHPSPNPFTREVSVAFAPGSRCRARVEVLDTQGRRVALLGEGEFEPGRRVLTWRPGPSEAPGLYLAVATFGGRRVVRRLAFVR</sequence>
<keyword evidence="1" id="KW-0732">Signal</keyword>
<organism evidence="2 3">
    <name type="scientific">Eiseniibacteriota bacterium</name>
    <dbReference type="NCBI Taxonomy" id="2212470"/>
    <lineage>
        <taxon>Bacteria</taxon>
        <taxon>Candidatus Eiseniibacteriota</taxon>
    </lineage>
</organism>
<protein>
    <recommendedName>
        <fullName evidence="4">T9SS type A sorting domain-containing protein</fullName>
    </recommendedName>
</protein>
<gene>
    <name evidence="2" type="ORF">HZA61_11250</name>
</gene>